<protein>
    <recommendedName>
        <fullName evidence="2">LysM domain-containing protein</fullName>
    </recommendedName>
</protein>
<dbReference type="InterPro" id="IPR036779">
    <property type="entry name" value="LysM_dom_sf"/>
</dbReference>
<sequence length="532" mass="59217">MKWVITIIMILMSSLSALAFEYKVQPGDTLSKVAALHATTPKKLYKANPQIAKRNAKYTGEKKFWLWQGQTIDVPEIPSQPVEMIKRNAKGIAQWKIAGGKPFGPYRDPALALMHLPDCSGLNLMDKMTLAVTIKHPSEPYMVKPGELFDWMSFDNYLWQQRVAWAGDKPLAAEAFREVNISGDRVCRVIRPEICSNPGVSCRHVLPPPPPAAKLPPPVFPPISTAKLLPTQPPPPPPAAKLPPPVFPPVSTAKLPPTQPQPPTSVQPIPKPGLFQPSYESFLFYGNYRNSRGGFQFYGTDDSIFPIRYGTDKLNFRTGLSVQAVGWDGHINTVKFQGHKAVIGAAQKINTSGGETTLKARYGKKSGEFTADSGQYHANESVKLVNLEAYHDFPEYNGKLFQMAQFGAVVDIDVGGSKSSTFNNSPIDNLTDPRTNGTEYRVWAQNYIYTSPNFKPYIAGQAEYRESDHNKSIEPKLGAKMFRNALDVNTGLRFNSGQAKEEYGVNLSVDINKVVYWIRRWATTNKTEEKKI</sequence>
<dbReference type="CDD" id="cd00118">
    <property type="entry name" value="LysM"/>
    <property type="match status" value="1"/>
</dbReference>
<evidence type="ECO:0000259" key="2">
    <source>
        <dbReference type="PROSITE" id="PS51782"/>
    </source>
</evidence>
<dbReference type="Gene3D" id="3.10.350.10">
    <property type="entry name" value="LysM domain"/>
    <property type="match status" value="1"/>
</dbReference>
<dbReference type="AlphaFoldDB" id="A0A0G0SFG7"/>
<dbReference type="Pfam" id="PF01476">
    <property type="entry name" value="LysM"/>
    <property type="match status" value="1"/>
</dbReference>
<dbReference type="Proteomes" id="UP000034137">
    <property type="component" value="Unassembled WGS sequence"/>
</dbReference>
<reference evidence="3 4" key="1">
    <citation type="journal article" date="2015" name="Nature">
        <title>rRNA introns, odd ribosomes, and small enigmatic genomes across a large radiation of phyla.</title>
        <authorList>
            <person name="Brown C.T."/>
            <person name="Hug L.A."/>
            <person name="Thomas B.C."/>
            <person name="Sharon I."/>
            <person name="Castelle C.J."/>
            <person name="Singh A."/>
            <person name="Wilkins M.J."/>
            <person name="Williams K.H."/>
            <person name="Banfield J.F."/>
        </authorList>
    </citation>
    <scope>NUCLEOTIDE SEQUENCE [LARGE SCALE GENOMIC DNA]</scope>
</reference>
<name>A0A0G0SFG7_9BACT</name>
<dbReference type="InterPro" id="IPR018392">
    <property type="entry name" value="LysM"/>
</dbReference>
<dbReference type="SUPFAM" id="SSF54106">
    <property type="entry name" value="LysM domain"/>
    <property type="match status" value="1"/>
</dbReference>
<feature type="domain" description="LysM" evidence="2">
    <location>
        <begin position="20"/>
        <end position="74"/>
    </location>
</feature>
<evidence type="ECO:0000313" key="3">
    <source>
        <dbReference type="EMBL" id="KKR33455.1"/>
    </source>
</evidence>
<evidence type="ECO:0000313" key="4">
    <source>
        <dbReference type="Proteomes" id="UP000034137"/>
    </source>
</evidence>
<feature type="signal peptide" evidence="1">
    <location>
        <begin position="1"/>
        <end position="19"/>
    </location>
</feature>
<evidence type="ECO:0000256" key="1">
    <source>
        <dbReference type="SAM" id="SignalP"/>
    </source>
</evidence>
<comment type="caution">
    <text evidence="3">The sequence shown here is derived from an EMBL/GenBank/DDBJ whole genome shotgun (WGS) entry which is preliminary data.</text>
</comment>
<dbReference type="SMART" id="SM00257">
    <property type="entry name" value="LysM"/>
    <property type="match status" value="1"/>
</dbReference>
<keyword evidence="1" id="KW-0732">Signal</keyword>
<gene>
    <name evidence="3" type="ORF">UT64_C0008G0010</name>
</gene>
<feature type="chain" id="PRO_5002534359" description="LysM domain-containing protein" evidence="1">
    <location>
        <begin position="20"/>
        <end position="532"/>
    </location>
</feature>
<accession>A0A0G0SFG7</accession>
<dbReference type="EMBL" id="LBXO01000008">
    <property type="protein sequence ID" value="KKR33455.1"/>
    <property type="molecule type" value="Genomic_DNA"/>
</dbReference>
<proteinExistence type="predicted"/>
<dbReference type="PROSITE" id="PS51782">
    <property type="entry name" value="LYSM"/>
    <property type="match status" value="1"/>
</dbReference>
<organism evidence="3 4">
    <name type="scientific">Candidatus Falkowbacteria bacterium GW2011_GWF2_39_8</name>
    <dbReference type="NCBI Taxonomy" id="1618642"/>
    <lineage>
        <taxon>Bacteria</taxon>
        <taxon>Candidatus Falkowiibacteriota</taxon>
    </lineage>
</organism>